<reference evidence="2" key="2">
    <citation type="submission" date="2019-06" db="EMBL/GenBank/DDBJ databases">
        <title>Genomics analysis of Aphanomyces spp. identifies a new class of oomycete effector associated with host adaptation.</title>
        <authorList>
            <person name="Gaulin E."/>
        </authorList>
    </citation>
    <scope>NUCLEOTIDE SEQUENCE</scope>
    <source>
        <strain evidence="2">CBS 578.67</strain>
    </source>
</reference>
<dbReference type="EMBL" id="VJMH01000094">
    <property type="protein sequence ID" value="KAF0719092.1"/>
    <property type="molecule type" value="Genomic_DNA"/>
</dbReference>
<feature type="transmembrane region" description="Helical" evidence="1">
    <location>
        <begin position="657"/>
        <end position="677"/>
    </location>
</feature>
<proteinExistence type="predicted"/>
<feature type="transmembrane region" description="Helical" evidence="1">
    <location>
        <begin position="30"/>
        <end position="52"/>
    </location>
</feature>
<keyword evidence="1" id="KW-0472">Membrane</keyword>
<keyword evidence="4" id="KW-1185">Reference proteome</keyword>
<dbReference type="EMBL" id="CAADRA010000094">
    <property type="protein sequence ID" value="VFT78508.1"/>
    <property type="molecule type" value="Genomic_DNA"/>
</dbReference>
<organism evidence="3 4">
    <name type="scientific">Aphanomyces stellatus</name>
    <dbReference type="NCBI Taxonomy" id="120398"/>
    <lineage>
        <taxon>Eukaryota</taxon>
        <taxon>Sar</taxon>
        <taxon>Stramenopiles</taxon>
        <taxon>Oomycota</taxon>
        <taxon>Saprolegniomycetes</taxon>
        <taxon>Saprolegniales</taxon>
        <taxon>Verrucalvaceae</taxon>
        <taxon>Aphanomyces</taxon>
    </lineage>
</organism>
<accession>A0A485K589</accession>
<evidence type="ECO:0000313" key="3">
    <source>
        <dbReference type="EMBL" id="VFT78508.1"/>
    </source>
</evidence>
<protein>
    <submittedName>
        <fullName evidence="3">Aste57867_1289 protein</fullName>
    </submittedName>
</protein>
<dbReference type="AlphaFoldDB" id="A0A485K589"/>
<feature type="transmembrane region" description="Helical" evidence="1">
    <location>
        <begin position="614"/>
        <end position="636"/>
    </location>
</feature>
<keyword evidence="1" id="KW-0812">Transmembrane</keyword>
<sequence length="994" mass="110864">MQVVPVPPSTNKVHVAPLAQPVSTRQRLQVVLGLVYIVVSLACGAWYVMLLFPNVSNDHYLAHYNVSDFEVFLIDIVNVKLQQHAQDTATSSDSMDLLSSDAVLPKSYAGLVVQPSFESTYARRVLYSELNTLPWAIENIRNTSHAMTRSIYANYCWVDFDRRWDITHTMARSKRCHARYTDDAAKYLETLFRNIDWTAFLALNSGAWTIAIGNALLESDAGVQWLADRPHDAMRLPIPDEVAFLHSINLTRYVLQYQNAYYNGLAESITLKNTLGLRETIPVKAVSEAWGPWTTVILSWNFRNDLYILSSYNASLVRNSEYYFANNQCGLTYGLDISAMYGFLNASGEYETQTNIFYTLVGPFGSVDTTYVPLPRSFASFYALFMTMLFDFVWSTPTALTSFQTIANVEFNPLPPNFVGPNLMYYGGNILCLYNPSTSFPQAQYNFDDTCSATAPFQITATNKAILFALFATGASNIDAICTFQTNSDATACQTLTQSHSFLTLLTDNVPLSTLSELLPSVMRELPAAEFVQYAQNATTNDWLLLRQPLLISNPIWAFYGWVSLFDWVEGKREVIQLEGDIDAIILMSDVTLPLHLVDNSNRSDSHGLQGNELLFYAVAYTSVVASLVGVTIVCYSMRANLNVAWRHLIMFNRVACSVWIGRPLLLLRGLTAMLLLSTAQTMLVMDHSLSKFEFQPRSVVETMVLASESTWLSYVASDILLVVTGGPVARHAAPVASTLAWLTTLLLSWQSPVRLAAAVCRQCSVVDMEFTLICQSGVVQTGSWHRMVVLVSLQTGSVVVCSAVAGFILGRRRRLVTIHAPMLLHGAAAAFFDSSTIDHIGILLDDASCVMTGLLPVPWQPTIAFDVKLWIVVQNDSHFIHIKAPTFVKRATTAIEPTRELTWTWRSTAAVGVGLAYVCLTATGSISYIAVSSVNFANDFNWATFNLTGHHVAMANWFNEQLVLGRTLPEFRFDEPRCSRHPGWHPGFRWNRH</sequence>
<reference evidence="3 4" key="1">
    <citation type="submission" date="2019-03" db="EMBL/GenBank/DDBJ databases">
        <authorList>
            <person name="Gaulin E."/>
            <person name="Dumas B."/>
        </authorList>
    </citation>
    <scope>NUCLEOTIDE SEQUENCE [LARGE SCALE GENOMIC DNA]</scope>
    <source>
        <strain evidence="3">CBS 568.67</strain>
    </source>
</reference>
<keyword evidence="1" id="KW-1133">Transmembrane helix</keyword>
<dbReference type="Proteomes" id="UP000332933">
    <property type="component" value="Unassembled WGS sequence"/>
</dbReference>
<name>A0A485K589_9STRA</name>
<evidence type="ECO:0000256" key="1">
    <source>
        <dbReference type="SAM" id="Phobius"/>
    </source>
</evidence>
<evidence type="ECO:0000313" key="4">
    <source>
        <dbReference type="Proteomes" id="UP000332933"/>
    </source>
</evidence>
<feature type="transmembrane region" description="Helical" evidence="1">
    <location>
        <begin position="788"/>
        <end position="810"/>
    </location>
</feature>
<evidence type="ECO:0000313" key="2">
    <source>
        <dbReference type="EMBL" id="KAF0719092.1"/>
    </source>
</evidence>
<gene>
    <name evidence="3" type="primary">Aste57867_1289</name>
    <name evidence="2" type="ORF">As57867_001288</name>
    <name evidence="3" type="ORF">ASTE57867_1289</name>
</gene>